<feature type="transmembrane region" description="Helical" evidence="1">
    <location>
        <begin position="47"/>
        <end position="66"/>
    </location>
</feature>
<keyword evidence="1" id="KW-0472">Membrane</keyword>
<comment type="caution">
    <text evidence="2">The sequence shown here is derived from an EMBL/GenBank/DDBJ whole genome shotgun (WGS) entry which is preliminary data.</text>
</comment>
<keyword evidence="1" id="KW-1133">Transmembrane helix</keyword>
<keyword evidence="3" id="KW-1185">Reference proteome</keyword>
<protein>
    <submittedName>
        <fullName evidence="2">DUF2784 domain-containing protein</fullName>
    </submittedName>
</protein>
<proteinExistence type="predicted"/>
<reference evidence="2" key="1">
    <citation type="submission" date="2022-04" db="EMBL/GenBank/DDBJ databases">
        <title>Lysobacter sp. CAU 1642 isolated from sea sand.</title>
        <authorList>
            <person name="Kim W."/>
        </authorList>
    </citation>
    <scope>NUCLEOTIDE SEQUENCE</scope>
    <source>
        <strain evidence="2">CAU 1642</strain>
    </source>
</reference>
<gene>
    <name evidence="2" type="ORF">M0G41_13910</name>
</gene>
<dbReference type="Proteomes" id="UP001431449">
    <property type="component" value="Unassembled WGS sequence"/>
</dbReference>
<evidence type="ECO:0000256" key="1">
    <source>
        <dbReference type="SAM" id="Phobius"/>
    </source>
</evidence>
<name>A0ABT0GKM2_9GAMM</name>
<organism evidence="2 3">
    <name type="scientific">Pseudomarimonas salicorniae</name>
    <dbReference type="NCBI Taxonomy" id="2933270"/>
    <lineage>
        <taxon>Bacteria</taxon>
        <taxon>Pseudomonadati</taxon>
        <taxon>Pseudomonadota</taxon>
        <taxon>Gammaproteobacteria</taxon>
        <taxon>Lysobacterales</taxon>
        <taxon>Lysobacteraceae</taxon>
        <taxon>Pseudomarimonas</taxon>
    </lineage>
</organism>
<dbReference type="InterPro" id="IPR021218">
    <property type="entry name" value="DUF2784"/>
</dbReference>
<keyword evidence="1" id="KW-0812">Transmembrane</keyword>
<dbReference type="Pfam" id="PF10861">
    <property type="entry name" value="DUF2784"/>
    <property type="match status" value="1"/>
</dbReference>
<feature type="transmembrane region" description="Helical" evidence="1">
    <location>
        <begin position="106"/>
        <end position="124"/>
    </location>
</feature>
<feature type="transmembrane region" description="Helical" evidence="1">
    <location>
        <begin position="12"/>
        <end position="35"/>
    </location>
</feature>
<evidence type="ECO:0000313" key="2">
    <source>
        <dbReference type="EMBL" id="MCK7594764.1"/>
    </source>
</evidence>
<dbReference type="EMBL" id="JALNMH010000011">
    <property type="protein sequence ID" value="MCK7594764.1"/>
    <property type="molecule type" value="Genomic_DNA"/>
</dbReference>
<evidence type="ECO:0000313" key="3">
    <source>
        <dbReference type="Proteomes" id="UP001431449"/>
    </source>
</evidence>
<accession>A0ABT0GKM2</accession>
<dbReference type="RefSeq" id="WP_248210385.1">
    <property type="nucleotide sequence ID" value="NZ_JALNMH010000011.1"/>
</dbReference>
<sequence length="140" mass="15728">MQPVHFALAADAVLALHVALVLFVITVPLLLPVGLRLGWRWARRRRVRIAHLLVLGIVVLEAWAGWLCPLTDWEMALRARAGGVTYEGDFIAHWLGELLYVRAPPWAFSVAYSAFLALVLWVNLRHPPEGGWRRRGVGHG</sequence>